<sequence>MPGRRPPQHKLSRQLIRMSWNKLNLYTLANKKLPNPATQKTLFQQMWQAKRETRGYHGAPVKERQWLRMFNPRLPTLNVKLGKNQQSHPNTAALTYAEMERRVDFIVFRSHFASSIWMARQMIRRGVVYLNGKKFRYPSHLVKDGDVVSVEPEAVVTLHKPTDEKSKVLEFKPKPYQQAFMFLPDYLEVNYNTCSTVFLRSPITRPGRSELPSPYPPEMHALAFEYYLKRGRSRP</sequence>
<evidence type="ECO:0000313" key="2">
    <source>
        <dbReference type="Proteomes" id="UP001145114"/>
    </source>
</evidence>
<protein>
    <submittedName>
        <fullName evidence="1">Uncharacterized protein</fullName>
    </submittedName>
</protein>
<gene>
    <name evidence="1" type="ORF">EV182_000931</name>
</gene>
<name>A0ACC1HTU2_9FUNG</name>
<accession>A0ACC1HTU2</accession>
<proteinExistence type="predicted"/>
<reference evidence="1" key="1">
    <citation type="submission" date="2022-06" db="EMBL/GenBank/DDBJ databases">
        <title>Phylogenomic reconstructions and comparative analyses of Kickxellomycotina fungi.</title>
        <authorList>
            <person name="Reynolds N.K."/>
            <person name="Stajich J.E."/>
            <person name="Barry K."/>
            <person name="Grigoriev I.V."/>
            <person name="Crous P."/>
            <person name="Smith M.E."/>
        </authorList>
    </citation>
    <scope>NUCLEOTIDE SEQUENCE</scope>
    <source>
        <strain evidence="1">RSA 2271</strain>
    </source>
</reference>
<dbReference type="Proteomes" id="UP001145114">
    <property type="component" value="Unassembled WGS sequence"/>
</dbReference>
<keyword evidence="2" id="KW-1185">Reference proteome</keyword>
<comment type="caution">
    <text evidence="1">The sequence shown here is derived from an EMBL/GenBank/DDBJ whole genome shotgun (WGS) entry which is preliminary data.</text>
</comment>
<evidence type="ECO:0000313" key="1">
    <source>
        <dbReference type="EMBL" id="KAJ1679978.1"/>
    </source>
</evidence>
<organism evidence="1 2">
    <name type="scientific">Spiromyces aspiralis</name>
    <dbReference type="NCBI Taxonomy" id="68401"/>
    <lineage>
        <taxon>Eukaryota</taxon>
        <taxon>Fungi</taxon>
        <taxon>Fungi incertae sedis</taxon>
        <taxon>Zoopagomycota</taxon>
        <taxon>Kickxellomycotina</taxon>
        <taxon>Kickxellomycetes</taxon>
        <taxon>Kickxellales</taxon>
        <taxon>Kickxellaceae</taxon>
        <taxon>Spiromyces</taxon>
    </lineage>
</organism>
<dbReference type="EMBL" id="JAMZIH010000090">
    <property type="protein sequence ID" value="KAJ1679978.1"/>
    <property type="molecule type" value="Genomic_DNA"/>
</dbReference>